<organism evidence="1 2">
    <name type="scientific">Albugo candida</name>
    <dbReference type="NCBI Taxonomy" id="65357"/>
    <lineage>
        <taxon>Eukaryota</taxon>
        <taxon>Sar</taxon>
        <taxon>Stramenopiles</taxon>
        <taxon>Oomycota</taxon>
        <taxon>Peronosporomycetes</taxon>
        <taxon>Albuginales</taxon>
        <taxon>Albuginaceae</taxon>
        <taxon>Albugo</taxon>
    </lineage>
</organism>
<keyword evidence="2" id="KW-1185">Reference proteome</keyword>
<reference evidence="1 2" key="1">
    <citation type="submission" date="2012-05" db="EMBL/GenBank/DDBJ databases">
        <title>Recombination and specialization in a pathogen metapopulation.</title>
        <authorList>
            <person name="Gardiner A."/>
            <person name="Kemen E."/>
            <person name="Schultz-Larsen T."/>
            <person name="MacLean D."/>
            <person name="Van Oosterhout C."/>
            <person name="Jones J.D.G."/>
        </authorList>
    </citation>
    <scope>NUCLEOTIDE SEQUENCE [LARGE SCALE GENOMIC DNA]</scope>
    <source>
        <strain evidence="1 2">Ac Nc2</strain>
    </source>
</reference>
<comment type="caution">
    <text evidence="1">The sequence shown here is derived from an EMBL/GenBank/DDBJ whole genome shotgun (WGS) entry which is preliminary data.</text>
</comment>
<protein>
    <submittedName>
        <fullName evidence="1">Uncharacterized protein</fullName>
    </submittedName>
</protein>
<evidence type="ECO:0000313" key="1">
    <source>
        <dbReference type="EMBL" id="CCI45766.1"/>
    </source>
</evidence>
<gene>
    <name evidence="1" type="ORF">BN9_066760</name>
</gene>
<name>A0A024GFW1_9STRA</name>
<dbReference type="EMBL" id="CAIX01000107">
    <property type="protein sequence ID" value="CCI45766.1"/>
    <property type="molecule type" value="Genomic_DNA"/>
</dbReference>
<dbReference type="InParanoid" id="A0A024GFW1"/>
<proteinExistence type="predicted"/>
<dbReference type="Proteomes" id="UP000053237">
    <property type="component" value="Unassembled WGS sequence"/>
</dbReference>
<evidence type="ECO:0000313" key="2">
    <source>
        <dbReference type="Proteomes" id="UP000053237"/>
    </source>
</evidence>
<sequence>MCIQSFIRYANLSYTLATYGDRGTQLCMVAEIPDDIPYAVVYKACGSNERYCANMMEHSMLARRPEQVEGRKSSNEEWKLAPKKSRFAKAEYGAGGSDQSDRSSNYGFYDDMMNIVNKNRQKEAMAAPEQARLSGAISKGKMQYLQNEDATNEDLLSGLNLNERQSDFVQQGVGGRSEYSSALLKRRRSFDKRHFSNGRAFSLNHAHQIRETTCLLLQRGLPEMWIAPCLECLEFGEGDERFLIKEGAAPVYRWVLRSTAKIDRVLNCRSICGMIQKGPEHACRVAQLYTALSVRFSAQVAPGMNKVNYQILSVTYEEKKETKCLRCASRTIMLPIEHDEGENSFKCLTSLGPDYNNFVDKCVAPNGPCDHSVIWKELMIKSLSEFQVLSPDRDYGAQLEPKRTTPYRCVHLVAAQLSDHESYTYPTDMKNLQDITFAFPRCVSCVLDQLGSESKWRKLVKSFQPTSLMNSLVFFEEPVHVQELGMECSSKCKWVSGLSDPMCAYLTKMRMKEGETEMRFFGIQAPDSNRANTAQRTSSQQSVMPASTHHYTHPYWQQPAGNVIQWPYSQHNGMPASNYYYIPPYEQQPRGNTMRRTLSTGGVMSPSTHYFVHPSELKEASSLQKAIKHLTDHTSDDALWLLQFGNEREQDRKTFQEYLVYCIAAVSNSYVVSYVSSYILTSRFEYSHVKIMCKKIDDVAVKYKSVEMGFLPQPSTYASSASYLTFKVKEYRSPIFTGTSYRSQVISDIFEESTTNS</sequence>
<accession>A0A024GFW1</accession>
<dbReference type="AlphaFoldDB" id="A0A024GFW1"/>